<evidence type="ECO:0000259" key="4">
    <source>
        <dbReference type="Pfam" id="PF00251"/>
    </source>
</evidence>
<gene>
    <name evidence="5" type="ORF">GY22_01430</name>
</gene>
<dbReference type="PANTHER" id="PTHR43101:SF1">
    <property type="entry name" value="BETA-FRUCTOSIDASE"/>
    <property type="match status" value="1"/>
</dbReference>
<dbReference type="Proteomes" id="UP000030466">
    <property type="component" value="Unassembled WGS sequence"/>
</dbReference>
<sequence length="328" mass="36571">MTFRLADHWVWDSWLADDGRDYHLFFLRASRALRDPDRRHRRASIGHAVSSDLENWALLPDALVAGDEPSWDDMATWTGSTVQGHDGRWHLFYTGVSRAEDGLRQRIGSAVSDDLISWERTGAGPLEADPRWYEKLGEGTWPDEAWRDPFVFYDDDSRQWQMLVTARAATGDPDARGVVGHAVSDDLEHWMVRPPLTAPAGFGEMEVVQSQVVDGTAVLIFSCLPRLAPGIPFAETSTGTWIAPGAGRLGPWELERSSSFFVPGVYAAQLVRRRDGQWVVFGFQNGVDGSFVGEIASPVPLADLLTEGRLFPDDDRAPRPVPRTSSRR</sequence>
<dbReference type="EMBL" id="JSUH01000001">
    <property type="protein sequence ID" value="KHD99021.1"/>
    <property type="molecule type" value="Genomic_DNA"/>
</dbReference>
<evidence type="ECO:0000313" key="5">
    <source>
        <dbReference type="EMBL" id="KHD99021.1"/>
    </source>
</evidence>
<evidence type="ECO:0000256" key="1">
    <source>
        <dbReference type="ARBA" id="ARBA00009902"/>
    </source>
</evidence>
<dbReference type="AlphaFoldDB" id="A0A0A6VWQ0"/>
<dbReference type="GO" id="GO:0016798">
    <property type="term" value="F:hydrolase activity, acting on glycosyl bonds"/>
    <property type="evidence" value="ECO:0007669"/>
    <property type="project" value="UniProtKB-KW"/>
</dbReference>
<dbReference type="InterPro" id="IPR051214">
    <property type="entry name" value="GH32_Enzymes"/>
</dbReference>
<keyword evidence="2 5" id="KW-0378">Hydrolase</keyword>
<dbReference type="InterPro" id="IPR013148">
    <property type="entry name" value="Glyco_hydro_32_N"/>
</dbReference>
<comment type="similarity">
    <text evidence="1">Belongs to the glycosyl hydrolase 32 family.</text>
</comment>
<dbReference type="SUPFAM" id="SSF75005">
    <property type="entry name" value="Arabinanase/levansucrase/invertase"/>
    <property type="match status" value="1"/>
</dbReference>
<keyword evidence="6" id="KW-1185">Reference proteome</keyword>
<dbReference type="PANTHER" id="PTHR43101">
    <property type="entry name" value="BETA-FRUCTOSIDASE"/>
    <property type="match status" value="1"/>
</dbReference>
<evidence type="ECO:0000256" key="2">
    <source>
        <dbReference type="ARBA" id="ARBA00022801"/>
    </source>
</evidence>
<dbReference type="RefSeq" id="WP_035923524.1">
    <property type="nucleotide sequence ID" value="NZ_JSUH01000001.1"/>
</dbReference>
<name>A0A0A6VWQ0_KOCRO</name>
<dbReference type="CDD" id="cd18609">
    <property type="entry name" value="GH32-like"/>
    <property type="match status" value="1"/>
</dbReference>
<evidence type="ECO:0000313" key="6">
    <source>
        <dbReference type="Proteomes" id="UP000030466"/>
    </source>
</evidence>
<comment type="caution">
    <text evidence="5">The sequence shown here is derived from an EMBL/GenBank/DDBJ whole genome shotgun (WGS) entry which is preliminary data.</text>
</comment>
<reference evidence="5 6" key="1">
    <citation type="journal article" date="2003" name="Int. J. Syst. Evol. Microbiol.">
        <title>Kocuria polaris sp. nov., an orange-pigmented psychrophilic bacterium isolated from an Antarctic cyanobacterial mat sample.</title>
        <authorList>
            <person name="Reddy G.S."/>
            <person name="Prakash J.S."/>
            <person name="Prabahar V."/>
            <person name="Matsumoto G.I."/>
            <person name="Stackebrandt E."/>
            <person name="Shivaji S."/>
        </authorList>
    </citation>
    <scope>NUCLEOTIDE SEQUENCE [LARGE SCALE GENOMIC DNA]</scope>
    <source>
        <strain evidence="5 6">CMS 76or</strain>
    </source>
</reference>
<evidence type="ECO:0000256" key="3">
    <source>
        <dbReference type="ARBA" id="ARBA00023295"/>
    </source>
</evidence>
<organism evidence="5 6">
    <name type="scientific">Kocuria rosea subsp. polaris</name>
    <dbReference type="NCBI Taxonomy" id="136273"/>
    <lineage>
        <taxon>Bacteria</taxon>
        <taxon>Bacillati</taxon>
        <taxon>Actinomycetota</taxon>
        <taxon>Actinomycetes</taxon>
        <taxon>Micrococcales</taxon>
        <taxon>Micrococcaceae</taxon>
        <taxon>Kocuria</taxon>
    </lineage>
</organism>
<dbReference type="OrthoDB" id="9759709at2"/>
<dbReference type="Gene3D" id="2.115.10.20">
    <property type="entry name" value="Glycosyl hydrolase domain, family 43"/>
    <property type="match status" value="1"/>
</dbReference>
<dbReference type="InterPro" id="IPR023296">
    <property type="entry name" value="Glyco_hydro_beta-prop_sf"/>
</dbReference>
<keyword evidence="3" id="KW-0326">Glycosidase</keyword>
<proteinExistence type="inferred from homology"/>
<protein>
    <submittedName>
        <fullName evidence="5">Glycosyl hydrolase family 32</fullName>
    </submittedName>
</protein>
<dbReference type="Pfam" id="PF00251">
    <property type="entry name" value="Glyco_hydro_32N"/>
    <property type="match status" value="1"/>
</dbReference>
<feature type="domain" description="Glycosyl hydrolase family 32 N-terminal" evidence="4">
    <location>
        <begin position="21"/>
        <end position="221"/>
    </location>
</feature>
<accession>A0A0A6VWQ0</accession>